<dbReference type="Proteomes" id="UP000799767">
    <property type="component" value="Unassembled WGS sequence"/>
</dbReference>
<evidence type="ECO:0000256" key="1">
    <source>
        <dbReference type="SAM" id="SignalP"/>
    </source>
</evidence>
<reference evidence="2" key="1">
    <citation type="journal article" date="2020" name="Stud. Mycol.">
        <title>101 Dothideomycetes genomes: a test case for predicting lifestyles and emergence of pathogens.</title>
        <authorList>
            <person name="Haridas S."/>
            <person name="Albert R."/>
            <person name="Binder M."/>
            <person name="Bloem J."/>
            <person name="Labutti K."/>
            <person name="Salamov A."/>
            <person name="Andreopoulos B."/>
            <person name="Baker S."/>
            <person name="Barry K."/>
            <person name="Bills G."/>
            <person name="Bluhm B."/>
            <person name="Cannon C."/>
            <person name="Castanera R."/>
            <person name="Culley D."/>
            <person name="Daum C."/>
            <person name="Ezra D."/>
            <person name="Gonzalez J."/>
            <person name="Henrissat B."/>
            <person name="Kuo A."/>
            <person name="Liang C."/>
            <person name="Lipzen A."/>
            <person name="Lutzoni F."/>
            <person name="Magnuson J."/>
            <person name="Mondo S."/>
            <person name="Nolan M."/>
            <person name="Ohm R."/>
            <person name="Pangilinan J."/>
            <person name="Park H.-J."/>
            <person name="Ramirez L."/>
            <person name="Alfaro M."/>
            <person name="Sun H."/>
            <person name="Tritt A."/>
            <person name="Yoshinaga Y."/>
            <person name="Zwiers L.-H."/>
            <person name="Turgeon B."/>
            <person name="Goodwin S."/>
            <person name="Spatafora J."/>
            <person name="Crous P."/>
            <person name="Grigoriev I."/>
        </authorList>
    </citation>
    <scope>NUCLEOTIDE SEQUENCE</scope>
    <source>
        <strain evidence="2">CBS 113389</strain>
    </source>
</reference>
<feature type="chain" id="PRO_5025651356" evidence="1">
    <location>
        <begin position="20"/>
        <end position="301"/>
    </location>
</feature>
<dbReference type="EMBL" id="MU001642">
    <property type="protein sequence ID" value="KAF2479167.1"/>
    <property type="molecule type" value="Genomic_DNA"/>
</dbReference>
<organism evidence="2 3">
    <name type="scientific">Neohortaea acidophila</name>
    <dbReference type="NCBI Taxonomy" id="245834"/>
    <lineage>
        <taxon>Eukaryota</taxon>
        <taxon>Fungi</taxon>
        <taxon>Dikarya</taxon>
        <taxon>Ascomycota</taxon>
        <taxon>Pezizomycotina</taxon>
        <taxon>Dothideomycetes</taxon>
        <taxon>Dothideomycetidae</taxon>
        <taxon>Mycosphaerellales</taxon>
        <taxon>Teratosphaeriaceae</taxon>
        <taxon>Neohortaea</taxon>
    </lineage>
</organism>
<protein>
    <submittedName>
        <fullName evidence="2">Uncharacterized protein</fullName>
    </submittedName>
</protein>
<dbReference type="AlphaFoldDB" id="A0A6A6PIR6"/>
<feature type="signal peptide" evidence="1">
    <location>
        <begin position="1"/>
        <end position="19"/>
    </location>
</feature>
<keyword evidence="3" id="KW-1185">Reference proteome</keyword>
<evidence type="ECO:0000313" key="2">
    <source>
        <dbReference type="EMBL" id="KAF2479167.1"/>
    </source>
</evidence>
<proteinExistence type="predicted"/>
<evidence type="ECO:0000313" key="3">
    <source>
        <dbReference type="Proteomes" id="UP000799767"/>
    </source>
</evidence>
<accession>A0A6A6PIR6</accession>
<gene>
    <name evidence="2" type="ORF">BDY17DRAFT_327949</name>
</gene>
<dbReference type="RefSeq" id="XP_033585737.1">
    <property type="nucleotide sequence ID" value="XM_033737764.1"/>
</dbReference>
<keyword evidence="1" id="KW-0732">Signal</keyword>
<dbReference type="GeneID" id="54478766"/>
<name>A0A6A6PIR6_9PEZI</name>
<sequence length="301" mass="30539">MRPSAFLAAFLATVVGVAAIPGGTDCCTVTRHKWKATKTVTSTTYPSTITHISTVSSGTATSTTTTTSIPTSTLSCTSPAFTASKRDVPNKPHCWHTKTVTTAWGTTTTTLTVTSVSTVQSTSIVAATTITSTTTATATTTVLSAGTFFIIDANTEESGFAVEDTEVFKSSLLSTFNFTNGGLTGALTVVSTNADLGDAAAAAGDGIYTDPNALFSGAQADSLYGLQPSDAATQGATAISCSVVQNADGTCPLTCTGNGGSQFYGCDDDFASDIQIGPAGPPGVCDMNSAYNPIDPYIVTV</sequence>